<dbReference type="Pfam" id="PF10002">
    <property type="entry name" value="DUF2243"/>
    <property type="match status" value="1"/>
</dbReference>
<proteinExistence type="predicted"/>
<dbReference type="EMBL" id="CP134050">
    <property type="protein sequence ID" value="WNC15226.1"/>
    <property type="molecule type" value="Genomic_DNA"/>
</dbReference>
<dbReference type="RefSeq" id="WP_310768738.1">
    <property type="nucleotide sequence ID" value="NZ_CP134050.1"/>
</dbReference>
<feature type="transmembrane region" description="Helical" evidence="1">
    <location>
        <begin position="48"/>
        <end position="65"/>
    </location>
</feature>
<organism evidence="2 3">
    <name type="scientific">Brevibacillus brevis</name>
    <name type="common">Bacillus brevis</name>
    <dbReference type="NCBI Taxonomy" id="1393"/>
    <lineage>
        <taxon>Bacteria</taxon>
        <taxon>Bacillati</taxon>
        <taxon>Bacillota</taxon>
        <taxon>Bacilli</taxon>
        <taxon>Bacillales</taxon>
        <taxon>Paenibacillaceae</taxon>
        <taxon>Brevibacillus</taxon>
    </lineage>
</organism>
<sequence length="138" mass="15523">MTMTAIGAFLFGIAIIGMLDGIVFHQILQWHSVNMHTDRIHQIMSDGYFHLLVTVVMFASSILLWKGDPKEPPSGFWGCFFLGAGAFNLVEGILNHHLLQAHHVKPGPNQVWFDISYDVFAVLLLAVGWMLYRRKTAA</sequence>
<feature type="transmembrane region" description="Helical" evidence="1">
    <location>
        <begin position="7"/>
        <end position="28"/>
    </location>
</feature>
<evidence type="ECO:0000313" key="3">
    <source>
        <dbReference type="Proteomes" id="UP001256827"/>
    </source>
</evidence>
<keyword evidence="1" id="KW-0472">Membrane</keyword>
<reference evidence="2 3" key="1">
    <citation type="submission" date="2023-09" db="EMBL/GenBank/DDBJ databases">
        <title>Complete Genome and Methylome dissection of Bacillus brevis NEB573 original source of BbsI restriction endonuclease.</title>
        <authorList>
            <person name="Fomenkov A."/>
            <person name="Roberts R.D."/>
        </authorList>
    </citation>
    <scope>NUCLEOTIDE SEQUENCE [LARGE SCALE GENOMIC DNA]</scope>
    <source>
        <strain evidence="2 3">NEB573</strain>
    </source>
</reference>
<feature type="transmembrane region" description="Helical" evidence="1">
    <location>
        <begin position="111"/>
        <end position="132"/>
    </location>
</feature>
<name>A0ABY9T547_BREBE</name>
<dbReference type="Proteomes" id="UP001256827">
    <property type="component" value="Chromosome"/>
</dbReference>
<keyword evidence="1" id="KW-0812">Transmembrane</keyword>
<evidence type="ECO:0000313" key="2">
    <source>
        <dbReference type="EMBL" id="WNC15226.1"/>
    </source>
</evidence>
<accession>A0ABY9T547</accession>
<gene>
    <name evidence="2" type="ORF">RGB73_02295</name>
</gene>
<protein>
    <submittedName>
        <fullName evidence="2">DUF2243 domain-containing protein</fullName>
    </submittedName>
</protein>
<evidence type="ECO:0000256" key="1">
    <source>
        <dbReference type="SAM" id="Phobius"/>
    </source>
</evidence>
<keyword evidence="3" id="KW-1185">Reference proteome</keyword>
<feature type="transmembrane region" description="Helical" evidence="1">
    <location>
        <begin position="77"/>
        <end position="99"/>
    </location>
</feature>
<dbReference type="InterPro" id="IPR018719">
    <property type="entry name" value="DUF2243_membrane"/>
</dbReference>
<keyword evidence="1" id="KW-1133">Transmembrane helix</keyword>